<name>A0A183E5Q0_9BILA</name>
<organism evidence="7">
    <name type="scientific">Gongylonema pulchrum</name>
    <dbReference type="NCBI Taxonomy" id="637853"/>
    <lineage>
        <taxon>Eukaryota</taxon>
        <taxon>Metazoa</taxon>
        <taxon>Ecdysozoa</taxon>
        <taxon>Nematoda</taxon>
        <taxon>Chromadorea</taxon>
        <taxon>Rhabditida</taxon>
        <taxon>Spirurina</taxon>
        <taxon>Spiruromorpha</taxon>
        <taxon>Spiruroidea</taxon>
        <taxon>Gongylonematidae</taxon>
        <taxon>Gongylonema</taxon>
    </lineage>
</organism>
<dbReference type="GO" id="GO:0003723">
    <property type="term" value="F:RNA binding"/>
    <property type="evidence" value="ECO:0007669"/>
    <property type="project" value="InterPro"/>
</dbReference>
<dbReference type="InterPro" id="IPR016024">
    <property type="entry name" value="ARM-type_fold"/>
</dbReference>
<evidence type="ECO:0000256" key="4">
    <source>
        <dbReference type="SAM" id="MobiDB-lite"/>
    </source>
</evidence>
<evidence type="ECO:0000313" key="7">
    <source>
        <dbReference type="WBParaSite" id="GPUH_0001631301-mRNA-1"/>
    </source>
</evidence>
<evidence type="ECO:0000256" key="2">
    <source>
        <dbReference type="ARBA" id="ARBA00006856"/>
    </source>
</evidence>
<comment type="similarity">
    <text evidence="2">Belongs to the CWC22 family.</text>
</comment>
<evidence type="ECO:0000256" key="1">
    <source>
        <dbReference type="ARBA" id="ARBA00004604"/>
    </source>
</evidence>
<evidence type="ECO:0000259" key="6">
    <source>
        <dbReference type="PROSITE" id="PS51366"/>
    </source>
</evidence>
<keyword evidence="5" id="KW-1133">Transmembrane helix</keyword>
<protein>
    <submittedName>
        <fullName evidence="7">MI domain-containing protein</fullName>
    </submittedName>
</protein>
<dbReference type="Gene3D" id="1.25.40.180">
    <property type="match status" value="1"/>
</dbReference>
<dbReference type="GO" id="GO:0042274">
    <property type="term" value="P:ribosomal small subunit biogenesis"/>
    <property type="evidence" value="ECO:0007669"/>
    <property type="project" value="TreeGrafter"/>
</dbReference>
<dbReference type="AlphaFoldDB" id="A0A183E5Q0"/>
<feature type="transmembrane region" description="Helical" evidence="5">
    <location>
        <begin position="379"/>
        <end position="400"/>
    </location>
</feature>
<dbReference type="InterPro" id="IPR003890">
    <property type="entry name" value="MIF4G-like_typ-3"/>
</dbReference>
<feature type="compositionally biased region" description="Acidic residues" evidence="4">
    <location>
        <begin position="93"/>
        <end position="110"/>
    </location>
</feature>
<proteinExistence type="inferred from homology"/>
<sequence>LCGERDHLILPQICSFISISESPDIFQAKQISRENLLQCINEDDIEIHRYEKLLGYKKRKSKNMPQVFRAEGLDYVLEMCDPKKAAEKAYGEEEKESDLEPDNDESDDTESLDKRHFDAKMNGSEDGHSCGSKPSTSKKVTFAPEVANDVGRVEGDDEDDVENLKEDIYGRVVDQKTGAVLPSKLGAKEKLDELERRTGVLETEDRLKLTKCLRGLVNRLNEHTLVGAVKSFSDIFASNGHNGRVLHFTVVFEFKVKQILFCEISNSVAMDYRLPDRLIIEYAVFIALIHTTVSSEVSSYIIENFITKLLGTIANPPEGKSLENLCIFLAELYNFKVIKVTIVTEVIQRLREEVSDKCMTCLTVILSLPKLREYLNYRFLIFVLLIFFNALICSCLVPGAPLRSSAAIDMTDLKCLTETQSFLSGLSETSLKEQQLRYVVEEINDIKNANIRQFTDKVDSTLYDHYVSIYRGLTRKMDREKELPMSVDDIVHISERGRWWLVGSAWLPSATGNSQDQLVTDKAAEKDAFFSPSLLQLAKNAKMNTTIRRNIFCTIMSSTVMELLQLDFQDEADAFEKLLRLSLKGQQEREIVHICVHCALREASYNPFYAAVIDHLCCYHKRFKVS</sequence>
<comment type="subcellular location">
    <subcellularLocation>
        <location evidence="1">Nucleus</location>
        <location evidence="1">Nucleolus</location>
    </subcellularLocation>
</comment>
<dbReference type="InterPro" id="IPR050781">
    <property type="entry name" value="CWC22_splicing_factor"/>
</dbReference>
<accession>A0A183E5Q0</accession>
<keyword evidence="3" id="KW-0539">Nucleus</keyword>
<dbReference type="GO" id="GO:0005730">
    <property type="term" value="C:nucleolus"/>
    <property type="evidence" value="ECO:0007669"/>
    <property type="project" value="UniProtKB-SubCell"/>
</dbReference>
<feature type="domain" description="MI" evidence="6">
    <location>
        <begin position="546"/>
        <end position="626"/>
    </location>
</feature>
<reference evidence="7" key="1">
    <citation type="submission" date="2016-06" db="UniProtKB">
        <authorList>
            <consortium name="WormBaseParasite"/>
        </authorList>
    </citation>
    <scope>IDENTIFICATION</scope>
</reference>
<dbReference type="Pfam" id="PF02847">
    <property type="entry name" value="MA3"/>
    <property type="match status" value="1"/>
</dbReference>
<feature type="region of interest" description="Disordered" evidence="4">
    <location>
        <begin position="87"/>
        <end position="142"/>
    </location>
</feature>
<dbReference type="Pfam" id="PF02854">
    <property type="entry name" value="MIF4G"/>
    <property type="match status" value="1"/>
</dbReference>
<evidence type="ECO:0000256" key="5">
    <source>
        <dbReference type="SAM" id="Phobius"/>
    </source>
</evidence>
<dbReference type="InterPro" id="IPR003891">
    <property type="entry name" value="Initiation_fac_eIF4g_MI"/>
</dbReference>
<dbReference type="PROSITE" id="PS51366">
    <property type="entry name" value="MI"/>
    <property type="match status" value="1"/>
</dbReference>
<dbReference type="SUPFAM" id="SSF48371">
    <property type="entry name" value="ARM repeat"/>
    <property type="match status" value="1"/>
</dbReference>
<feature type="compositionally biased region" description="Basic and acidic residues" evidence="4">
    <location>
        <begin position="111"/>
        <end position="128"/>
    </location>
</feature>
<evidence type="ECO:0000256" key="3">
    <source>
        <dbReference type="ARBA" id="ARBA00023242"/>
    </source>
</evidence>
<dbReference type="PANTHER" id="PTHR18034:SF4">
    <property type="entry name" value="NUCLEOLAR MIF4G DOMAIN-CONTAINING PROTEIN 1"/>
    <property type="match status" value="1"/>
</dbReference>
<keyword evidence="5" id="KW-0472">Membrane</keyword>
<dbReference type="PANTHER" id="PTHR18034">
    <property type="entry name" value="CELL CYCLE CONTROL PROTEIN CWF22-RELATED"/>
    <property type="match status" value="1"/>
</dbReference>
<dbReference type="WBParaSite" id="GPUH_0001631301-mRNA-1">
    <property type="protein sequence ID" value="GPUH_0001631301-mRNA-1"/>
    <property type="gene ID" value="GPUH_0001631301"/>
</dbReference>
<keyword evidence="5" id="KW-0812">Transmembrane</keyword>